<organism evidence="2 3">
    <name type="scientific">Zhihengliuella alba</name>
    <dbReference type="NCBI Taxonomy" id="547018"/>
    <lineage>
        <taxon>Bacteria</taxon>
        <taxon>Bacillati</taxon>
        <taxon>Actinomycetota</taxon>
        <taxon>Actinomycetes</taxon>
        <taxon>Micrococcales</taxon>
        <taxon>Micrococcaceae</taxon>
        <taxon>Zhihengliuella</taxon>
    </lineage>
</organism>
<feature type="compositionally biased region" description="Basic and acidic residues" evidence="1">
    <location>
        <begin position="383"/>
        <end position="394"/>
    </location>
</feature>
<accession>A0ABP7D3L5</accession>
<dbReference type="PANTHER" id="PTHR38479:SF2">
    <property type="entry name" value="WINGED HELIX DNA-BINDING DOMAIN-CONTAINING PROTEIN"/>
    <property type="match status" value="1"/>
</dbReference>
<dbReference type="RefSeq" id="WP_344880732.1">
    <property type="nucleotide sequence ID" value="NZ_BAABCJ010000001.1"/>
</dbReference>
<proteinExistence type="predicted"/>
<dbReference type="Pfam" id="PF06224">
    <property type="entry name" value="AlkZ-like"/>
    <property type="match status" value="1"/>
</dbReference>
<gene>
    <name evidence="2" type="ORF">GCM10022377_09730</name>
</gene>
<sequence>MERTVGRLRLLAQGLLPSASPTGGAPACVEDVVRRLGMVQAQDLRQAFWAVGVRLPGSSEADLRAAFDAGRIVRTWGARGTLMLLAPERVRPLLSLTAPRMMAQMASRRRELGIDDGVVATAVQVARPLCAVPPEARPPEARSQEARQLASGPTPAVPGHRAPDRTGPRAARPGATRAELLAAFEEAGLRTDGQRGIHTLMAVCLAGHLVQGPMADDGRTAGQRFVLAEHWLPAGDLAGPGDPAGPRVLDRIAVDYFRGHGPATERDLAWWLGLPLTPVRAAVERLTQPAPGEPGLVGRERAGSEERYWMAAETAERWDDPPGARSVLALPGFDEFLLGYADRSAVLDPAHAQRVVPGSNGVFRRTLVVGGSVAGCWEPPARGGRDEPRAEHFEPPPGPRTRAGWAARMREYQRFVGR</sequence>
<dbReference type="Proteomes" id="UP001501536">
    <property type="component" value="Unassembled WGS sequence"/>
</dbReference>
<name>A0ABP7D3L5_9MICC</name>
<protein>
    <submittedName>
        <fullName evidence="2">Crosslink repair DNA glycosylase YcaQ family protein</fullName>
    </submittedName>
</protein>
<dbReference type="EMBL" id="BAABCJ010000001">
    <property type="protein sequence ID" value="GAA3698774.1"/>
    <property type="molecule type" value="Genomic_DNA"/>
</dbReference>
<keyword evidence="3" id="KW-1185">Reference proteome</keyword>
<feature type="region of interest" description="Disordered" evidence="1">
    <location>
        <begin position="379"/>
        <end position="403"/>
    </location>
</feature>
<reference evidence="3" key="1">
    <citation type="journal article" date="2019" name="Int. J. Syst. Evol. Microbiol.">
        <title>The Global Catalogue of Microorganisms (GCM) 10K type strain sequencing project: providing services to taxonomists for standard genome sequencing and annotation.</title>
        <authorList>
            <consortium name="The Broad Institute Genomics Platform"/>
            <consortium name="The Broad Institute Genome Sequencing Center for Infectious Disease"/>
            <person name="Wu L."/>
            <person name="Ma J."/>
        </authorList>
    </citation>
    <scope>NUCLEOTIDE SEQUENCE [LARGE SCALE GENOMIC DNA]</scope>
    <source>
        <strain evidence="3">JCM 16961</strain>
    </source>
</reference>
<evidence type="ECO:0000313" key="2">
    <source>
        <dbReference type="EMBL" id="GAA3698774.1"/>
    </source>
</evidence>
<dbReference type="InterPro" id="IPR009351">
    <property type="entry name" value="AlkZ-like"/>
</dbReference>
<evidence type="ECO:0000313" key="3">
    <source>
        <dbReference type="Proteomes" id="UP001501536"/>
    </source>
</evidence>
<evidence type="ECO:0000256" key="1">
    <source>
        <dbReference type="SAM" id="MobiDB-lite"/>
    </source>
</evidence>
<feature type="region of interest" description="Disordered" evidence="1">
    <location>
        <begin position="131"/>
        <end position="173"/>
    </location>
</feature>
<dbReference type="PANTHER" id="PTHR38479">
    <property type="entry name" value="LMO0824 PROTEIN"/>
    <property type="match status" value="1"/>
</dbReference>
<comment type="caution">
    <text evidence="2">The sequence shown here is derived from an EMBL/GenBank/DDBJ whole genome shotgun (WGS) entry which is preliminary data.</text>
</comment>